<evidence type="ECO:0000256" key="6">
    <source>
        <dbReference type="ARBA" id="ARBA00023242"/>
    </source>
</evidence>
<gene>
    <name evidence="10" type="ORF">L5515_019269</name>
</gene>
<dbReference type="SUPFAM" id="SSF57667">
    <property type="entry name" value="beta-beta-alpha zinc fingers"/>
    <property type="match status" value="2"/>
</dbReference>
<dbReference type="InterPro" id="IPR036236">
    <property type="entry name" value="Znf_C2H2_sf"/>
</dbReference>
<feature type="region of interest" description="Disordered" evidence="8">
    <location>
        <begin position="980"/>
        <end position="1020"/>
    </location>
</feature>
<evidence type="ECO:0000256" key="2">
    <source>
        <dbReference type="ARBA" id="ARBA00022723"/>
    </source>
</evidence>
<dbReference type="FunFam" id="3.30.160.60:FF:004522">
    <property type="match status" value="1"/>
</dbReference>
<sequence length="1393" mass="152010">MLQNGVLVNPDINQAVQNHLNRSAFVAIPRTVYNPRFPHSPATLYATPDVPPGAPGVRIEDSVLSRIINAMNSLPPGSRAQISPSVFEEIEPILFSSSRRPDAIQDLSNNAVDPPPILDSPDNRIPIPNRSAENDAVNPDLLPLDNSTNSEIRPGLSANVTDTSSIHSMNSHTHAGSSSVNSSTNLDTNQGVSTSSNHDADETNANILNAFSDPGTNTLLGYRGMHTPTLVVNTSMNAPAATPFNHMSLLTSPSNIDILQRSISRGVNLISPIHVASTGNATIANLKSDLNTFAAPSNICVNPLATSSAIPWNLNNMDILQRAASVGINVGTNATFSNTMFPSNSGNIPANFLSKGVDFAKPSMFSNPDFSNSNQRPATSFDCAGKPNKRSAKTSSTVKRKYSKKSDTSSKYSKNASNRHKISDAKLPPITPSENGLSGLNLPSVCGLQSLTTSNANGNFISPSSRAFPVENSSSNFALNAMSLMASSGAVSNRSTPFSNVLDSHPSFTLDLNATNLPSRNFLNASAILNANAIAQLSSTFGSPAPSQNSPFNQDVSAINTSMNYATSAVNLPTVSDSNFANSLSLSNMNVPSTSLPVNMDLANSIDYSEINVVDMDELSTPLSGSIVLDTPTASDANITASSSNLSANILDRSSSVETEVLRTSPSNIVANSIVSPSAGYQIHHPSPSHQMIPNSTGAIQPSHSDLVAINHPVATSSQFSDQNEVDPMSRHVPGTSSSDVILIAASSNEPGTSSGTSSSTRESLQNDLPSGPSPMQLLIDAISEEIDAEEEVLNNTKQAPNIAQRLTQQSTQQPVENEIPAGPVDTANLLDGYDFDLVPPNIQDVVLTTQRQLLLLEEHFNMRPNVREIINSVDRANWEFDSRSFRPMVIPQAIERPLRRQYKPRNKNLEIPAPLKTASKVAAPLPQTFDEQFFKFLWTDGKRISPSTSGSRQMVSQPAYMQQIQNFNVTSNRTNSFYRNNGQTSDDMETETTQGTSNSKDHIFKKPSSAGVRRKTRQQDFEKRKLNTTGTTVNSKLEHYDGSYQTELEISSSDVQHECSSSNTGLDHQVIHTASKKSTPKNVRNLQSSNLLKWSIAGQNAGNHEDFGESIRDPSHPSCSVKKLRVIPTDTERSTLPVLATLQAGTRRTEEQRMAAKEERRTVNGNKIGRPLGSSRINKAYLSRTPNQEVTPNQEEKEDGGNTICLWGTCRMEFADHSLFVEHVSNHVVSDGAHYKKCLWNGCVRTTPFDAFYKIQTHVRGHTREKPFHCNEPGCEKAYLRMENLRTHQRVHTGERPYVCRVCEKNFTNSSDCEKHLKRVHSSEKHHPCLFPGCDRNYTDPSSLRKHFLRNHPEMANEFHSGYENKQQLYRMKTKSQRGAPYDYLDDKAGSK</sequence>
<evidence type="ECO:0000259" key="9">
    <source>
        <dbReference type="PROSITE" id="PS50157"/>
    </source>
</evidence>
<dbReference type="PROSITE" id="PS50157">
    <property type="entry name" value="ZINC_FINGER_C2H2_2"/>
    <property type="match status" value="2"/>
</dbReference>
<feature type="region of interest" description="Disordered" evidence="8">
    <location>
        <begin position="105"/>
        <end position="200"/>
    </location>
</feature>
<keyword evidence="2" id="KW-0479">Metal-binding</keyword>
<dbReference type="Proteomes" id="UP000829354">
    <property type="component" value="Chromosome X"/>
</dbReference>
<dbReference type="GO" id="GO:0000977">
    <property type="term" value="F:RNA polymerase II transcription regulatory region sequence-specific DNA binding"/>
    <property type="evidence" value="ECO:0007669"/>
    <property type="project" value="InterPro"/>
</dbReference>
<comment type="subcellular location">
    <subcellularLocation>
        <location evidence="1">Nucleus</location>
    </subcellularLocation>
</comment>
<evidence type="ECO:0000256" key="1">
    <source>
        <dbReference type="ARBA" id="ARBA00004123"/>
    </source>
</evidence>
<feature type="region of interest" description="Disordered" evidence="8">
    <location>
        <begin position="366"/>
        <end position="430"/>
    </location>
</feature>
<feature type="region of interest" description="Disordered" evidence="8">
    <location>
        <begin position="717"/>
        <end position="736"/>
    </location>
</feature>
<evidence type="ECO:0000313" key="10">
    <source>
        <dbReference type="EMBL" id="UMM43982.1"/>
    </source>
</evidence>
<dbReference type="Gene3D" id="3.30.160.60">
    <property type="entry name" value="Classic Zinc Finger"/>
    <property type="match status" value="4"/>
</dbReference>
<dbReference type="PANTHER" id="PTHR45718:SF4">
    <property type="entry name" value="TRANSCRIPTIONAL ACTIVATOR CUBITUS INTERRUPTUS"/>
    <property type="match status" value="1"/>
</dbReference>
<dbReference type="GO" id="GO:0006357">
    <property type="term" value="P:regulation of transcription by RNA polymerase II"/>
    <property type="evidence" value="ECO:0007669"/>
    <property type="project" value="InterPro"/>
</dbReference>
<evidence type="ECO:0000256" key="5">
    <source>
        <dbReference type="ARBA" id="ARBA00022833"/>
    </source>
</evidence>
<feature type="compositionally biased region" description="Basic residues" evidence="8">
    <location>
        <begin position="387"/>
        <end position="403"/>
    </location>
</feature>
<feature type="compositionally biased region" description="Polar residues" evidence="8">
    <location>
        <begin position="980"/>
        <end position="999"/>
    </location>
</feature>
<dbReference type="PANTHER" id="PTHR45718">
    <property type="entry name" value="TRANSCRIPTIONAL ACTIVATOR CUBITUS INTERRUPTUS"/>
    <property type="match status" value="1"/>
</dbReference>
<keyword evidence="5" id="KW-0862">Zinc</keyword>
<reference evidence="10 11" key="1">
    <citation type="submission" date="2022-04" db="EMBL/GenBank/DDBJ databases">
        <title>Chromosome-level reference genomes for two strains of Caenorhabditis briggsae: an improved platform for comparative genomics.</title>
        <authorList>
            <person name="Stevens L."/>
            <person name="Andersen E."/>
        </authorList>
    </citation>
    <scope>NUCLEOTIDE SEQUENCE [LARGE SCALE GENOMIC DNA]</scope>
    <source>
        <strain evidence="10">VX34</strain>
        <tissue evidence="10">Whole-organism</tissue>
    </source>
</reference>
<dbReference type="GO" id="GO:0005634">
    <property type="term" value="C:nucleus"/>
    <property type="evidence" value="ECO:0007669"/>
    <property type="project" value="UniProtKB-SubCell"/>
</dbReference>
<dbReference type="InterPro" id="IPR013087">
    <property type="entry name" value="Znf_C2H2_type"/>
</dbReference>
<protein>
    <recommendedName>
        <fullName evidence="9">C2H2-type domain-containing protein</fullName>
    </recommendedName>
</protein>
<feature type="domain" description="C2H2-type" evidence="9">
    <location>
        <begin position="1269"/>
        <end position="1298"/>
    </location>
</feature>
<dbReference type="InterPro" id="IPR056436">
    <property type="entry name" value="Znf-C2H2_ZIC1-5/GLI1-3-like"/>
</dbReference>
<evidence type="ECO:0000256" key="7">
    <source>
        <dbReference type="PROSITE-ProRule" id="PRU00042"/>
    </source>
</evidence>
<name>A0AAE9FDV4_CAEBR</name>
<feature type="compositionally biased region" description="Polar residues" evidence="8">
    <location>
        <begin position="366"/>
        <end position="378"/>
    </location>
</feature>
<dbReference type="GO" id="GO:0008270">
    <property type="term" value="F:zinc ion binding"/>
    <property type="evidence" value="ECO:0007669"/>
    <property type="project" value="UniProtKB-KW"/>
</dbReference>
<organism evidence="10 11">
    <name type="scientific">Caenorhabditis briggsae</name>
    <dbReference type="NCBI Taxonomy" id="6238"/>
    <lineage>
        <taxon>Eukaryota</taxon>
        <taxon>Metazoa</taxon>
        <taxon>Ecdysozoa</taxon>
        <taxon>Nematoda</taxon>
        <taxon>Chromadorea</taxon>
        <taxon>Rhabditida</taxon>
        <taxon>Rhabditina</taxon>
        <taxon>Rhabditomorpha</taxon>
        <taxon>Rhabditoidea</taxon>
        <taxon>Rhabditidae</taxon>
        <taxon>Peloderinae</taxon>
        <taxon>Caenorhabditis</taxon>
    </lineage>
</organism>
<dbReference type="FunFam" id="3.30.160.60:FF:000125">
    <property type="entry name" value="Putative zinc finger protein 143"/>
    <property type="match status" value="1"/>
</dbReference>
<evidence type="ECO:0000256" key="4">
    <source>
        <dbReference type="ARBA" id="ARBA00022771"/>
    </source>
</evidence>
<feature type="compositionally biased region" description="Low complexity" evidence="8">
    <location>
        <begin position="748"/>
        <end position="764"/>
    </location>
</feature>
<feature type="region of interest" description="Disordered" evidence="8">
    <location>
        <begin position="748"/>
        <end position="775"/>
    </location>
</feature>
<dbReference type="EMBL" id="CP092625">
    <property type="protein sequence ID" value="UMM43982.1"/>
    <property type="molecule type" value="Genomic_DNA"/>
</dbReference>
<feature type="domain" description="C2H2-type" evidence="9">
    <location>
        <begin position="1299"/>
        <end position="1327"/>
    </location>
</feature>
<dbReference type="Pfam" id="PF23561">
    <property type="entry name" value="zf-C2H2_15"/>
    <property type="match status" value="1"/>
</dbReference>
<accession>A0AAE9FDV4</accession>
<keyword evidence="6" id="KW-0539">Nucleus</keyword>
<dbReference type="PROSITE" id="PS00028">
    <property type="entry name" value="ZINC_FINGER_C2H2_1"/>
    <property type="match status" value="3"/>
</dbReference>
<dbReference type="InterPro" id="IPR043359">
    <property type="entry name" value="GLI-like"/>
</dbReference>
<evidence type="ECO:0000313" key="11">
    <source>
        <dbReference type="Proteomes" id="UP000829354"/>
    </source>
</evidence>
<keyword evidence="3" id="KW-0677">Repeat</keyword>
<evidence type="ECO:0000256" key="3">
    <source>
        <dbReference type="ARBA" id="ARBA00022737"/>
    </source>
</evidence>
<dbReference type="SMART" id="SM00355">
    <property type="entry name" value="ZnF_C2H2"/>
    <property type="match status" value="5"/>
</dbReference>
<feature type="compositionally biased region" description="Polar residues" evidence="8">
    <location>
        <begin position="158"/>
        <end position="200"/>
    </location>
</feature>
<feature type="region of interest" description="Disordered" evidence="8">
    <location>
        <begin position="1158"/>
        <end position="1179"/>
    </location>
</feature>
<evidence type="ECO:0000256" key="8">
    <source>
        <dbReference type="SAM" id="MobiDB-lite"/>
    </source>
</evidence>
<keyword evidence="11" id="KW-1185">Reference proteome</keyword>
<keyword evidence="4 7" id="KW-0863">Zinc-finger</keyword>
<proteinExistence type="predicted"/>